<sequence length="189" mass="21322">MKIRVCTIINNYLKRSYASSLNETQFSYYSRLIDDSQNSGDLKIEALQSIVLSVEKNQDLPGFVIETLIKNISKDNDKLNNFVALAISIVSEQKEIKNVDSLSAKLLEDWVIVRDGIDVSFEKSPQDNHDCQSISAIVAQIFVNSLQKNTRINNESIENLVKALNRNDKQTCILSAKALYLASKTHKIQ</sequence>
<dbReference type="Proteomes" id="UP000663834">
    <property type="component" value="Unassembled WGS sequence"/>
</dbReference>
<evidence type="ECO:0000313" key="1">
    <source>
        <dbReference type="EMBL" id="CAF1420432.1"/>
    </source>
</evidence>
<accession>A0A815M800</accession>
<gene>
    <name evidence="1" type="ORF">KQP761_LOCUS10564</name>
</gene>
<proteinExistence type="predicted"/>
<evidence type="ECO:0000313" key="2">
    <source>
        <dbReference type="Proteomes" id="UP000663834"/>
    </source>
</evidence>
<feature type="non-terminal residue" evidence="1">
    <location>
        <position position="189"/>
    </location>
</feature>
<protein>
    <submittedName>
        <fullName evidence="1">Uncharacterized protein</fullName>
    </submittedName>
</protein>
<dbReference type="OrthoDB" id="10490586at2759"/>
<name>A0A815M800_9BILA</name>
<dbReference type="EMBL" id="CAJNOW010004522">
    <property type="protein sequence ID" value="CAF1420432.1"/>
    <property type="molecule type" value="Genomic_DNA"/>
</dbReference>
<dbReference type="AlphaFoldDB" id="A0A815M800"/>
<reference evidence="1" key="1">
    <citation type="submission" date="2021-02" db="EMBL/GenBank/DDBJ databases">
        <authorList>
            <person name="Nowell W R."/>
        </authorList>
    </citation>
    <scope>NUCLEOTIDE SEQUENCE</scope>
</reference>
<organism evidence="1 2">
    <name type="scientific">Rotaria magnacalcarata</name>
    <dbReference type="NCBI Taxonomy" id="392030"/>
    <lineage>
        <taxon>Eukaryota</taxon>
        <taxon>Metazoa</taxon>
        <taxon>Spiralia</taxon>
        <taxon>Gnathifera</taxon>
        <taxon>Rotifera</taxon>
        <taxon>Eurotatoria</taxon>
        <taxon>Bdelloidea</taxon>
        <taxon>Philodinida</taxon>
        <taxon>Philodinidae</taxon>
        <taxon>Rotaria</taxon>
    </lineage>
</organism>
<comment type="caution">
    <text evidence="1">The sequence shown here is derived from an EMBL/GenBank/DDBJ whole genome shotgun (WGS) entry which is preliminary data.</text>
</comment>